<dbReference type="GO" id="GO:0005576">
    <property type="term" value="C:extracellular region"/>
    <property type="evidence" value="ECO:0007669"/>
    <property type="project" value="UniProtKB-SubCell"/>
</dbReference>
<dbReference type="InterPro" id="IPR049892">
    <property type="entry name" value="AA9"/>
</dbReference>
<dbReference type="AlphaFoldDB" id="W2SA85"/>
<keyword evidence="4" id="KW-1015">Disulfide bond</keyword>
<dbReference type="InterPro" id="IPR005103">
    <property type="entry name" value="AA9_LPMO"/>
</dbReference>
<comment type="subcellular location">
    <subcellularLocation>
        <location evidence="2">Secreted</location>
    </subcellularLocation>
</comment>
<feature type="compositionally biased region" description="Low complexity" evidence="5">
    <location>
        <begin position="256"/>
        <end position="290"/>
    </location>
</feature>
<name>W2SA85_CYPE1</name>
<dbReference type="CDD" id="cd21175">
    <property type="entry name" value="LPMO_AA9"/>
    <property type="match status" value="1"/>
</dbReference>
<feature type="domain" description="Auxiliary Activity family 9 catalytic" evidence="6">
    <location>
        <begin position="21"/>
        <end position="239"/>
    </location>
</feature>
<dbReference type="Pfam" id="PF03443">
    <property type="entry name" value="AA9"/>
    <property type="match status" value="1"/>
</dbReference>
<evidence type="ECO:0000256" key="4">
    <source>
        <dbReference type="ARBA" id="ARBA00023157"/>
    </source>
</evidence>
<dbReference type="GeneID" id="19977033"/>
<evidence type="ECO:0000256" key="1">
    <source>
        <dbReference type="ARBA" id="ARBA00001973"/>
    </source>
</evidence>
<evidence type="ECO:0000256" key="2">
    <source>
        <dbReference type="ARBA" id="ARBA00004613"/>
    </source>
</evidence>
<dbReference type="HOGENOM" id="CLU_031730_1_0_1"/>
<evidence type="ECO:0000313" key="7">
    <source>
        <dbReference type="EMBL" id="ETN44819.1"/>
    </source>
</evidence>
<keyword evidence="8" id="KW-1185">Reference proteome</keyword>
<dbReference type="PANTHER" id="PTHR33353:SF34">
    <property type="entry name" value="ENDO-BETA-1,4-GLUCANASE D"/>
    <property type="match status" value="1"/>
</dbReference>
<proteinExistence type="predicted"/>
<dbReference type="eggNOG" id="ENOG502RY3D">
    <property type="taxonomic scope" value="Eukaryota"/>
</dbReference>
<dbReference type="PANTHER" id="PTHR33353">
    <property type="entry name" value="PUTATIVE (AFU_ORTHOLOGUE AFUA_1G12560)-RELATED"/>
    <property type="match status" value="1"/>
</dbReference>
<feature type="region of interest" description="Disordered" evidence="5">
    <location>
        <begin position="256"/>
        <end position="302"/>
    </location>
</feature>
<accession>W2SA85</accession>
<evidence type="ECO:0000313" key="8">
    <source>
        <dbReference type="Proteomes" id="UP000030752"/>
    </source>
</evidence>
<dbReference type="InParanoid" id="W2SA85"/>
<evidence type="ECO:0000259" key="6">
    <source>
        <dbReference type="Pfam" id="PF03443"/>
    </source>
</evidence>
<organism evidence="7 8">
    <name type="scientific">Cyphellophora europaea (strain CBS 101466)</name>
    <name type="common">Phialophora europaea</name>
    <dbReference type="NCBI Taxonomy" id="1220924"/>
    <lineage>
        <taxon>Eukaryota</taxon>
        <taxon>Fungi</taxon>
        <taxon>Dikarya</taxon>
        <taxon>Ascomycota</taxon>
        <taxon>Pezizomycotina</taxon>
        <taxon>Eurotiomycetes</taxon>
        <taxon>Chaetothyriomycetidae</taxon>
        <taxon>Chaetothyriales</taxon>
        <taxon>Cyphellophoraceae</taxon>
        <taxon>Cyphellophora</taxon>
    </lineage>
</organism>
<gene>
    <name evidence="7" type="ORF">HMPREF1541_09694</name>
</gene>
<sequence>MYTKAYQGLVAAGLISQVVAHGYVRTWTLDGVDFDGYSKGDGQPGADAIGWSYSTPDEGPEMDLTSPGLACRSDGKSAQSSGQIAAGGTVGMFWTSNDKQINPDGWAESHRGPVITYLAPCNGDCSGVDASSLQWTKIAEQGVTGPANTQGTWATDEMRANGGVASATIPSDIAAGNYVIRNEIIALHRAHLGEPEFYPQCANLEIIGSGSNDLSGSGVPSSQLYSNSDEQIFGFSVYDNRGDSWVVPGPSLLGSAGTTTAGGSNSTGTGATPATSSSASVPVAPPTTTGYEGWKPRGGRTY</sequence>
<dbReference type="EMBL" id="KB822713">
    <property type="protein sequence ID" value="ETN44819.1"/>
    <property type="molecule type" value="Genomic_DNA"/>
</dbReference>
<dbReference type="Gene3D" id="2.70.50.70">
    <property type="match status" value="1"/>
</dbReference>
<dbReference type="VEuPathDB" id="FungiDB:HMPREF1541_09694"/>
<comment type="cofactor">
    <cofactor evidence="1">
        <name>Cu(2+)</name>
        <dbReference type="ChEBI" id="CHEBI:29036"/>
    </cofactor>
</comment>
<keyword evidence="3" id="KW-0964">Secreted</keyword>
<dbReference type="Proteomes" id="UP000030752">
    <property type="component" value="Unassembled WGS sequence"/>
</dbReference>
<evidence type="ECO:0000256" key="3">
    <source>
        <dbReference type="ARBA" id="ARBA00022525"/>
    </source>
</evidence>
<evidence type="ECO:0000256" key="5">
    <source>
        <dbReference type="SAM" id="MobiDB-lite"/>
    </source>
</evidence>
<dbReference type="RefSeq" id="XP_008712589.1">
    <property type="nucleotide sequence ID" value="XM_008714367.1"/>
</dbReference>
<reference evidence="7 8" key="1">
    <citation type="submission" date="2013-03" db="EMBL/GenBank/DDBJ databases">
        <title>The Genome Sequence of Phialophora europaea CBS 101466.</title>
        <authorList>
            <consortium name="The Broad Institute Genomics Platform"/>
            <person name="Cuomo C."/>
            <person name="de Hoog S."/>
            <person name="Gorbushina A."/>
            <person name="Walker B."/>
            <person name="Young S.K."/>
            <person name="Zeng Q."/>
            <person name="Gargeya S."/>
            <person name="Fitzgerald M."/>
            <person name="Haas B."/>
            <person name="Abouelleil A."/>
            <person name="Allen A.W."/>
            <person name="Alvarado L."/>
            <person name="Arachchi H.M."/>
            <person name="Berlin A.M."/>
            <person name="Chapman S.B."/>
            <person name="Gainer-Dewar J."/>
            <person name="Goldberg J."/>
            <person name="Griggs A."/>
            <person name="Gujja S."/>
            <person name="Hansen M."/>
            <person name="Howarth C."/>
            <person name="Imamovic A."/>
            <person name="Ireland A."/>
            <person name="Larimer J."/>
            <person name="McCowan C."/>
            <person name="Murphy C."/>
            <person name="Pearson M."/>
            <person name="Poon T.W."/>
            <person name="Priest M."/>
            <person name="Roberts A."/>
            <person name="Saif S."/>
            <person name="Shea T."/>
            <person name="Sisk P."/>
            <person name="Sykes S."/>
            <person name="Wortman J."/>
            <person name="Nusbaum C."/>
            <person name="Birren B."/>
        </authorList>
    </citation>
    <scope>NUCLEOTIDE SEQUENCE [LARGE SCALE GENOMIC DNA]</scope>
    <source>
        <strain evidence="7 8">CBS 101466</strain>
    </source>
</reference>
<protein>
    <recommendedName>
        <fullName evidence="6">Auxiliary Activity family 9 catalytic domain-containing protein</fullName>
    </recommendedName>
</protein>
<dbReference type="OrthoDB" id="4849160at2759"/>